<organism evidence="12 13">
    <name type="scientific">Sedimenticola thiotaurini</name>
    <dbReference type="NCBI Taxonomy" id="1543721"/>
    <lineage>
        <taxon>Bacteria</taxon>
        <taxon>Pseudomonadati</taxon>
        <taxon>Pseudomonadota</taxon>
        <taxon>Gammaproteobacteria</taxon>
        <taxon>Chromatiales</taxon>
        <taxon>Sedimenticolaceae</taxon>
        <taxon>Sedimenticola</taxon>
    </lineage>
</organism>
<dbReference type="InterPro" id="IPR006035">
    <property type="entry name" value="Ureohydrolase"/>
</dbReference>
<evidence type="ECO:0000256" key="1">
    <source>
        <dbReference type="ARBA" id="ARBA00001936"/>
    </source>
</evidence>
<protein>
    <recommendedName>
        <fullName evidence="4">Arginase</fullName>
        <ecNumber evidence="3">3.5.3.1</ecNumber>
    </recommendedName>
</protein>
<keyword evidence="5" id="KW-0056">Arginine metabolism</keyword>
<evidence type="ECO:0000313" key="13">
    <source>
        <dbReference type="Proteomes" id="UP000317355"/>
    </source>
</evidence>
<name>A0A558DEV4_9GAMM</name>
<evidence type="ECO:0000256" key="7">
    <source>
        <dbReference type="ARBA" id="ARBA00022801"/>
    </source>
</evidence>
<keyword evidence="6" id="KW-0479">Metal-binding</keyword>
<evidence type="ECO:0000313" key="12">
    <source>
        <dbReference type="EMBL" id="TVT59544.1"/>
    </source>
</evidence>
<dbReference type="GO" id="GO:0005829">
    <property type="term" value="C:cytosol"/>
    <property type="evidence" value="ECO:0007669"/>
    <property type="project" value="TreeGrafter"/>
</dbReference>
<dbReference type="PANTHER" id="PTHR43782:SF3">
    <property type="entry name" value="ARGINASE"/>
    <property type="match status" value="1"/>
</dbReference>
<proteinExistence type="inferred from homology"/>
<dbReference type="CDD" id="cd09989">
    <property type="entry name" value="Arginase"/>
    <property type="match status" value="1"/>
</dbReference>
<sequence length="298" mass="32134">MRRIATLGVASGQASRNSGCWRGPMVLKDSIELQRFCHQRGVRLIWQDLFEPNERASKVDAVAGLCREVARFTTALVKQQQPFLCFGGDHSCAMGVWSGVMRALPEGSKLGLIWIDAHMDAHTFKTTPSGNIHGMPVAALLGQGDRILQRIYGGTGHLEPHAIVLVGVRSYEPAEQALLNRLGVRVIKMSALTEPDALCLALKESVSYLAQQADYLGISIDLDAVDPGCAPAVGVPEPGGIDGRELSRAVAGIADAPGLVGMEIAEFCPRYDSEKKTIRLIGELVTALYGDMARREVC</sequence>
<evidence type="ECO:0000256" key="8">
    <source>
        <dbReference type="ARBA" id="ARBA00023211"/>
    </source>
</evidence>
<evidence type="ECO:0000256" key="5">
    <source>
        <dbReference type="ARBA" id="ARBA00022503"/>
    </source>
</evidence>
<comment type="catalytic activity">
    <reaction evidence="9">
        <text>L-arginine + H2O = urea + L-ornithine</text>
        <dbReference type="Rhea" id="RHEA:20569"/>
        <dbReference type="ChEBI" id="CHEBI:15377"/>
        <dbReference type="ChEBI" id="CHEBI:16199"/>
        <dbReference type="ChEBI" id="CHEBI:32682"/>
        <dbReference type="ChEBI" id="CHEBI:46911"/>
        <dbReference type="EC" id="3.5.3.1"/>
    </reaction>
</comment>
<reference evidence="12 13" key="1">
    <citation type="submission" date="2019-07" db="EMBL/GenBank/DDBJ databases">
        <title>The pathways for chlorine oxyanion respiration interact through the shared metabolite chlorate.</title>
        <authorList>
            <person name="Barnum T.P."/>
            <person name="Cheng Y."/>
            <person name="Hill K.A."/>
            <person name="Lucas L.N."/>
            <person name="Carlson H.K."/>
            <person name="Coates J.D."/>
        </authorList>
    </citation>
    <scope>NUCLEOTIDE SEQUENCE [LARGE SCALE GENOMIC DNA]</scope>
    <source>
        <strain evidence="12">BK-3</strain>
    </source>
</reference>
<dbReference type="PANTHER" id="PTHR43782">
    <property type="entry name" value="ARGINASE"/>
    <property type="match status" value="1"/>
</dbReference>
<dbReference type="GO" id="GO:0030145">
    <property type="term" value="F:manganese ion binding"/>
    <property type="evidence" value="ECO:0007669"/>
    <property type="project" value="TreeGrafter"/>
</dbReference>
<dbReference type="Pfam" id="PF00491">
    <property type="entry name" value="Arginase"/>
    <property type="match status" value="1"/>
</dbReference>
<dbReference type="PRINTS" id="PR00116">
    <property type="entry name" value="ARGINASE"/>
</dbReference>
<dbReference type="InterPro" id="IPR023696">
    <property type="entry name" value="Ureohydrolase_dom_sf"/>
</dbReference>
<keyword evidence="7 11" id="KW-0378">Hydrolase</keyword>
<comment type="pathway">
    <text evidence="2">Nitrogen metabolism; urea cycle; L-ornithine and urea from L-arginine: step 1/1.</text>
</comment>
<evidence type="ECO:0000256" key="11">
    <source>
        <dbReference type="RuleBase" id="RU003684"/>
    </source>
</evidence>
<dbReference type="InterPro" id="IPR014033">
    <property type="entry name" value="Arginase"/>
</dbReference>
<dbReference type="GO" id="GO:0006525">
    <property type="term" value="P:arginine metabolic process"/>
    <property type="evidence" value="ECO:0007669"/>
    <property type="project" value="UniProtKB-KW"/>
</dbReference>
<dbReference type="Gene3D" id="3.40.800.10">
    <property type="entry name" value="Ureohydrolase domain"/>
    <property type="match status" value="1"/>
</dbReference>
<dbReference type="PROSITE" id="PS51409">
    <property type="entry name" value="ARGINASE_2"/>
    <property type="match status" value="1"/>
</dbReference>
<comment type="caution">
    <text evidence="12">The sequence shown here is derived from an EMBL/GenBank/DDBJ whole genome shotgun (WGS) entry which is preliminary data.</text>
</comment>
<dbReference type="AlphaFoldDB" id="A0A558DEV4"/>
<dbReference type="EMBL" id="VMRY01000003">
    <property type="protein sequence ID" value="TVT59544.1"/>
    <property type="molecule type" value="Genomic_DNA"/>
</dbReference>
<evidence type="ECO:0000256" key="9">
    <source>
        <dbReference type="ARBA" id="ARBA00047391"/>
    </source>
</evidence>
<comment type="similarity">
    <text evidence="10 11">Belongs to the arginase family.</text>
</comment>
<accession>A0A558DEV4</accession>
<dbReference type="InterPro" id="IPR020855">
    <property type="entry name" value="Ureohydrolase_Mn_BS"/>
</dbReference>
<dbReference type="GO" id="GO:0000050">
    <property type="term" value="P:urea cycle"/>
    <property type="evidence" value="ECO:0007669"/>
    <property type="project" value="UniProtKB-UniPathway"/>
</dbReference>
<dbReference type="SUPFAM" id="SSF52768">
    <property type="entry name" value="Arginase/deacetylase"/>
    <property type="match status" value="1"/>
</dbReference>
<gene>
    <name evidence="12" type="ORF">FHK82_00750</name>
</gene>
<dbReference type="GO" id="GO:0004053">
    <property type="term" value="F:arginase activity"/>
    <property type="evidence" value="ECO:0007669"/>
    <property type="project" value="UniProtKB-EC"/>
</dbReference>
<evidence type="ECO:0000256" key="4">
    <source>
        <dbReference type="ARBA" id="ARBA00018123"/>
    </source>
</evidence>
<keyword evidence="8" id="KW-0464">Manganese</keyword>
<dbReference type="UniPathway" id="UPA00158">
    <property type="reaction ID" value="UER00270"/>
</dbReference>
<evidence type="ECO:0000256" key="3">
    <source>
        <dbReference type="ARBA" id="ARBA00012168"/>
    </source>
</evidence>
<dbReference type="Proteomes" id="UP000317355">
    <property type="component" value="Unassembled WGS sequence"/>
</dbReference>
<evidence type="ECO:0000256" key="10">
    <source>
        <dbReference type="PROSITE-ProRule" id="PRU00742"/>
    </source>
</evidence>
<dbReference type="EC" id="3.5.3.1" evidence="3"/>
<dbReference type="PROSITE" id="PS01053">
    <property type="entry name" value="ARGINASE_1"/>
    <property type="match status" value="1"/>
</dbReference>
<evidence type="ECO:0000256" key="6">
    <source>
        <dbReference type="ARBA" id="ARBA00022723"/>
    </source>
</evidence>
<evidence type="ECO:0000256" key="2">
    <source>
        <dbReference type="ARBA" id="ARBA00005098"/>
    </source>
</evidence>
<comment type="cofactor">
    <cofactor evidence="1">
        <name>Mn(2+)</name>
        <dbReference type="ChEBI" id="CHEBI:29035"/>
    </cofactor>
</comment>